<feature type="transmembrane region" description="Helical" evidence="1">
    <location>
        <begin position="93"/>
        <end position="125"/>
    </location>
</feature>
<name>A0A3R6XRG9_9LACO</name>
<proteinExistence type="predicted"/>
<keyword evidence="1" id="KW-1133">Transmembrane helix</keyword>
<feature type="transmembrane region" description="Helical" evidence="1">
    <location>
        <begin position="16"/>
        <end position="39"/>
    </location>
</feature>
<keyword evidence="1" id="KW-0472">Membrane</keyword>
<comment type="caution">
    <text evidence="2">The sequence shown here is derived from an EMBL/GenBank/DDBJ whole genome shotgun (WGS) entry which is preliminary data.</text>
</comment>
<gene>
    <name evidence="2" type="ORF">DS832_07310</name>
</gene>
<dbReference type="AlphaFoldDB" id="A0A3R6XRG9"/>
<feature type="transmembrane region" description="Helical" evidence="1">
    <location>
        <begin position="191"/>
        <end position="212"/>
    </location>
</feature>
<organism evidence="2 3">
    <name type="scientific">Bombilactobacillus bombi</name>
    <dbReference type="NCBI Taxonomy" id="1303590"/>
    <lineage>
        <taxon>Bacteria</taxon>
        <taxon>Bacillati</taxon>
        <taxon>Bacillota</taxon>
        <taxon>Bacilli</taxon>
        <taxon>Lactobacillales</taxon>
        <taxon>Lactobacillaceae</taxon>
        <taxon>Bombilactobacillus</taxon>
    </lineage>
</organism>
<dbReference type="Proteomes" id="UP000284822">
    <property type="component" value="Unassembled WGS sequence"/>
</dbReference>
<evidence type="ECO:0000313" key="3">
    <source>
        <dbReference type="Proteomes" id="UP000284822"/>
    </source>
</evidence>
<sequence>MTKFLRVFKATLQDQLWMLTQTFLIYLLVVAVSFVFSMFSIDARQAWSVSLMANIAGWSMVFMFIYLVRLIISSKNLMKSNRFRLIPISGNKLYLADICSSWVGLIFVQFIHMVLLLLSFWLAYFTTPDASINGLSWHVLVNGPVISATASGLILTLLSPILIILLVHLIDYISTIFLSYIPGGAQRLVRVFVYIVVIVIVIYVISNVFSVGVSIVNGNFVSGARSVWNMDLFLTGLIIISGSTNMALLHGVETIR</sequence>
<evidence type="ECO:0000256" key="1">
    <source>
        <dbReference type="SAM" id="Phobius"/>
    </source>
</evidence>
<reference evidence="2 3" key="1">
    <citation type="submission" date="2018-07" db="EMBL/GenBank/DDBJ databases">
        <title>Genome sequences of six Lactobacillus spp. isolated from bumble bee guts.</title>
        <authorList>
            <person name="Motta E.V.S."/>
            <person name="Moran N.A."/>
        </authorList>
    </citation>
    <scope>NUCLEOTIDE SEQUENCE [LARGE SCALE GENOMIC DNA]</scope>
    <source>
        <strain evidence="2 3">LV-8.1</strain>
    </source>
</reference>
<protein>
    <submittedName>
        <fullName evidence="2">Uncharacterized protein</fullName>
    </submittedName>
</protein>
<dbReference type="EMBL" id="QOCS01000016">
    <property type="protein sequence ID" value="RHW45622.1"/>
    <property type="molecule type" value="Genomic_DNA"/>
</dbReference>
<feature type="transmembrane region" description="Helical" evidence="1">
    <location>
        <begin position="51"/>
        <end position="72"/>
    </location>
</feature>
<accession>A0A3R6XRG9</accession>
<feature type="transmembrane region" description="Helical" evidence="1">
    <location>
        <begin position="232"/>
        <end position="252"/>
    </location>
</feature>
<feature type="transmembrane region" description="Helical" evidence="1">
    <location>
        <begin position="145"/>
        <end position="170"/>
    </location>
</feature>
<evidence type="ECO:0000313" key="2">
    <source>
        <dbReference type="EMBL" id="RHW45622.1"/>
    </source>
</evidence>
<dbReference type="RefSeq" id="WP_118910994.1">
    <property type="nucleotide sequence ID" value="NZ_QOCS01000016.1"/>
</dbReference>
<keyword evidence="1" id="KW-0812">Transmembrane</keyword>